<dbReference type="InterPro" id="IPR011060">
    <property type="entry name" value="RibuloseP-bd_barrel"/>
</dbReference>
<feature type="domain" description="N-(5'phosphoribosyl) anthranilate isomerase (PRAI)" evidence="10">
    <location>
        <begin position="3"/>
        <end position="201"/>
    </location>
</feature>
<comment type="pathway">
    <text evidence="2 9">Amino-acid biosynthesis; L-tryptophan biosynthesis; L-tryptophan from chorismate: step 3/5.</text>
</comment>
<evidence type="ECO:0000313" key="12">
    <source>
        <dbReference type="Proteomes" id="UP000184526"/>
    </source>
</evidence>
<dbReference type="UniPathway" id="UPA00035">
    <property type="reaction ID" value="UER00042"/>
</dbReference>
<reference evidence="11 12" key="1">
    <citation type="submission" date="2016-11" db="EMBL/GenBank/DDBJ databases">
        <authorList>
            <person name="Jaros S."/>
            <person name="Januszkiewicz K."/>
            <person name="Wedrychowicz H."/>
        </authorList>
    </citation>
    <scope>NUCLEOTIDE SEQUENCE [LARGE SCALE GENOMIC DNA]</scope>
    <source>
        <strain evidence="11 12">DSM 3089</strain>
    </source>
</reference>
<dbReference type="EMBL" id="FQXP01000004">
    <property type="protein sequence ID" value="SHH66758.1"/>
    <property type="molecule type" value="Genomic_DNA"/>
</dbReference>
<evidence type="ECO:0000256" key="3">
    <source>
        <dbReference type="ARBA" id="ARBA00012572"/>
    </source>
</evidence>
<gene>
    <name evidence="9" type="primary">trpF</name>
    <name evidence="11" type="ORF">SAMN02745196_00950</name>
</gene>
<dbReference type="PANTHER" id="PTHR42894:SF1">
    <property type="entry name" value="N-(5'-PHOSPHORIBOSYL)ANTHRANILATE ISOMERASE"/>
    <property type="match status" value="1"/>
</dbReference>
<evidence type="ECO:0000256" key="6">
    <source>
        <dbReference type="ARBA" id="ARBA00022822"/>
    </source>
</evidence>
<dbReference type="HAMAP" id="MF_00135">
    <property type="entry name" value="PRAI"/>
    <property type="match status" value="1"/>
</dbReference>
<dbReference type="Pfam" id="PF00697">
    <property type="entry name" value="PRAI"/>
    <property type="match status" value="1"/>
</dbReference>
<dbReference type="Proteomes" id="UP000184526">
    <property type="component" value="Unassembled WGS sequence"/>
</dbReference>
<dbReference type="InterPro" id="IPR044643">
    <property type="entry name" value="TrpF_fam"/>
</dbReference>
<dbReference type="RefSeq" id="WP_242944298.1">
    <property type="nucleotide sequence ID" value="NZ_FQXP01000004.1"/>
</dbReference>
<accession>A0A1M5UV75</accession>
<organism evidence="11 12">
    <name type="scientific">Clostridium collagenovorans DSM 3089</name>
    <dbReference type="NCBI Taxonomy" id="1121306"/>
    <lineage>
        <taxon>Bacteria</taxon>
        <taxon>Bacillati</taxon>
        <taxon>Bacillota</taxon>
        <taxon>Clostridia</taxon>
        <taxon>Eubacteriales</taxon>
        <taxon>Clostridiaceae</taxon>
        <taxon>Clostridium</taxon>
    </lineage>
</organism>
<dbReference type="SUPFAM" id="SSF51366">
    <property type="entry name" value="Ribulose-phoshate binding barrel"/>
    <property type="match status" value="1"/>
</dbReference>
<keyword evidence="7 9" id="KW-0057">Aromatic amino acid biosynthesis</keyword>
<dbReference type="InterPro" id="IPR013785">
    <property type="entry name" value="Aldolase_TIM"/>
</dbReference>
<evidence type="ECO:0000256" key="7">
    <source>
        <dbReference type="ARBA" id="ARBA00023141"/>
    </source>
</evidence>
<keyword evidence="6 9" id="KW-0822">Tryptophan biosynthesis</keyword>
<name>A0A1M5UV75_9CLOT</name>
<keyword evidence="8 9" id="KW-0413">Isomerase</keyword>
<evidence type="ECO:0000256" key="8">
    <source>
        <dbReference type="ARBA" id="ARBA00023235"/>
    </source>
</evidence>
<dbReference type="GO" id="GO:0000162">
    <property type="term" value="P:L-tryptophan biosynthetic process"/>
    <property type="evidence" value="ECO:0007669"/>
    <property type="project" value="UniProtKB-UniRule"/>
</dbReference>
<protein>
    <recommendedName>
        <fullName evidence="4 9">N-(5'-phosphoribosyl)anthranilate isomerase</fullName>
        <shortName evidence="9">PRAI</shortName>
        <ecNumber evidence="3 9">5.3.1.24</ecNumber>
    </recommendedName>
</protein>
<evidence type="ECO:0000259" key="10">
    <source>
        <dbReference type="Pfam" id="PF00697"/>
    </source>
</evidence>
<evidence type="ECO:0000256" key="5">
    <source>
        <dbReference type="ARBA" id="ARBA00022605"/>
    </source>
</evidence>
<dbReference type="CDD" id="cd00405">
    <property type="entry name" value="PRAI"/>
    <property type="match status" value="1"/>
</dbReference>
<proteinExistence type="inferred from homology"/>
<evidence type="ECO:0000256" key="2">
    <source>
        <dbReference type="ARBA" id="ARBA00004664"/>
    </source>
</evidence>
<evidence type="ECO:0000256" key="1">
    <source>
        <dbReference type="ARBA" id="ARBA00001164"/>
    </source>
</evidence>
<keyword evidence="12" id="KW-1185">Reference proteome</keyword>
<comment type="similarity">
    <text evidence="9">Belongs to the TrpF family.</text>
</comment>
<evidence type="ECO:0000256" key="4">
    <source>
        <dbReference type="ARBA" id="ARBA00022272"/>
    </source>
</evidence>
<evidence type="ECO:0000313" key="11">
    <source>
        <dbReference type="EMBL" id="SHH66758.1"/>
    </source>
</evidence>
<dbReference type="PANTHER" id="PTHR42894">
    <property type="entry name" value="N-(5'-PHOSPHORIBOSYL)ANTHRANILATE ISOMERASE"/>
    <property type="match status" value="1"/>
</dbReference>
<dbReference type="EC" id="5.3.1.24" evidence="3 9"/>
<dbReference type="STRING" id="1121306.SAMN02745196_00950"/>
<dbReference type="InterPro" id="IPR001240">
    <property type="entry name" value="PRAI_dom"/>
</dbReference>
<comment type="catalytic activity">
    <reaction evidence="1 9">
        <text>N-(5-phospho-beta-D-ribosyl)anthranilate = 1-(2-carboxyphenylamino)-1-deoxy-D-ribulose 5-phosphate</text>
        <dbReference type="Rhea" id="RHEA:21540"/>
        <dbReference type="ChEBI" id="CHEBI:18277"/>
        <dbReference type="ChEBI" id="CHEBI:58613"/>
        <dbReference type="EC" id="5.3.1.24"/>
    </reaction>
</comment>
<dbReference type="Gene3D" id="3.20.20.70">
    <property type="entry name" value="Aldolase class I"/>
    <property type="match status" value="1"/>
</dbReference>
<evidence type="ECO:0000256" key="9">
    <source>
        <dbReference type="HAMAP-Rule" id="MF_00135"/>
    </source>
</evidence>
<dbReference type="AlphaFoldDB" id="A0A1M5UV75"/>
<keyword evidence="5 9" id="KW-0028">Amino-acid biosynthesis</keyword>
<sequence length="210" mass="23865">MKVKICGLRKIEEIEYVNILKPDYIGFVFAESKRKVSIEKAKVLIKELDKSIKSVGVFRNNSAEEILQVLDKVDLDVVQLHGDEDENFIKRIKSSCKKDIHIWKAIFIGKKGEVVSPYIEEVNAIVLDGVDPGSGECFPWDKFNKKELNENIFLAGGIKEENILKAIEIIKPKGIDVSSGVEIIDEKGERVKSFEKIKRLIELVRCNYEG</sequence>
<dbReference type="GO" id="GO:0004640">
    <property type="term" value="F:phosphoribosylanthranilate isomerase activity"/>
    <property type="evidence" value="ECO:0007669"/>
    <property type="project" value="UniProtKB-UniRule"/>
</dbReference>